<dbReference type="InterPro" id="IPR018698">
    <property type="entry name" value="VWA-like_dom"/>
</dbReference>
<dbReference type="AlphaFoldDB" id="A0AAW3JSI7"/>
<feature type="compositionally biased region" description="Basic and acidic residues" evidence="1">
    <location>
        <begin position="189"/>
        <end position="215"/>
    </location>
</feature>
<proteinExistence type="predicted"/>
<gene>
    <name evidence="4" type="ORF">APZ18_07780</name>
</gene>
<comment type="caution">
    <text evidence="4">The sequence shown here is derived from an EMBL/GenBank/DDBJ whole genome shotgun (WGS) entry which is preliminary data.</text>
</comment>
<feature type="region of interest" description="Disordered" evidence="1">
    <location>
        <begin position="180"/>
        <end position="218"/>
    </location>
</feature>
<dbReference type="InterPro" id="IPR036465">
    <property type="entry name" value="vWFA_dom_sf"/>
</dbReference>
<dbReference type="Pfam" id="PF13203">
    <property type="entry name" value="DUF2201_N"/>
    <property type="match status" value="1"/>
</dbReference>
<protein>
    <submittedName>
        <fullName evidence="4">Metallopeptidase</fullName>
    </submittedName>
</protein>
<dbReference type="Proteomes" id="UP000050833">
    <property type="component" value="Unassembled WGS sequence"/>
</dbReference>
<feature type="domain" description="VWA-like" evidence="2">
    <location>
        <begin position="284"/>
        <end position="423"/>
    </location>
</feature>
<dbReference type="Gene3D" id="3.40.50.410">
    <property type="entry name" value="von Willebrand factor, type A domain"/>
    <property type="match status" value="1"/>
</dbReference>
<evidence type="ECO:0000259" key="2">
    <source>
        <dbReference type="Pfam" id="PF09967"/>
    </source>
</evidence>
<evidence type="ECO:0000259" key="3">
    <source>
        <dbReference type="Pfam" id="PF13203"/>
    </source>
</evidence>
<evidence type="ECO:0000313" key="4">
    <source>
        <dbReference type="EMBL" id="KQC84629.1"/>
    </source>
</evidence>
<accession>A0AAW3JSI7</accession>
<evidence type="ECO:0000256" key="1">
    <source>
        <dbReference type="SAM" id="MobiDB-lite"/>
    </source>
</evidence>
<dbReference type="Pfam" id="PF09967">
    <property type="entry name" value="DUF2201"/>
    <property type="match status" value="1"/>
</dbReference>
<evidence type="ECO:0000313" key="5">
    <source>
        <dbReference type="Proteomes" id="UP000050833"/>
    </source>
</evidence>
<dbReference type="InterPro" id="IPR025154">
    <property type="entry name" value="Put_metallopeptidase_dom"/>
</dbReference>
<keyword evidence="5" id="KW-1185">Reference proteome</keyword>
<reference evidence="4 5" key="1">
    <citation type="submission" date="2015-10" db="EMBL/GenBank/DDBJ databases">
        <title>Butyribacter intestini gen. nov., sp. nov., a butyric acid-producing bacterium of the family Lachnospiraceae isolated from the human faeces.</title>
        <authorList>
            <person name="Zou Y."/>
            <person name="Xue W."/>
            <person name="Luo G."/>
            <person name="Lv M."/>
        </authorList>
    </citation>
    <scope>NUCLEOTIDE SEQUENCE [LARGE SCALE GENOMIC DNA]</scope>
    <source>
        <strain evidence="4 5">TF01-11</strain>
    </source>
</reference>
<name>A0AAW3JSI7_9FIRM</name>
<dbReference type="CDD" id="cd00198">
    <property type="entry name" value="vWFA"/>
    <property type="match status" value="1"/>
</dbReference>
<dbReference type="EMBL" id="LLKB01000005">
    <property type="protein sequence ID" value="KQC84629.1"/>
    <property type="molecule type" value="Genomic_DNA"/>
</dbReference>
<organism evidence="4 5">
    <name type="scientific">Butyribacter intestini</name>
    <dbReference type="NCBI Taxonomy" id="1703332"/>
    <lineage>
        <taxon>Bacteria</taxon>
        <taxon>Bacillati</taxon>
        <taxon>Bacillota</taxon>
        <taxon>Clostridia</taxon>
        <taxon>Lachnospirales</taxon>
        <taxon>Lachnospiraceae</taxon>
        <taxon>Butyribacter</taxon>
    </lineage>
</organism>
<feature type="domain" description="Putative metallopeptidase" evidence="3">
    <location>
        <begin position="42"/>
        <end position="205"/>
    </location>
</feature>
<sequence length="424" mass="50102">MRVQTQSGWEWQVSNDIFKFVKNELYMELRFFDVAFSELIPQVDETIETMSTDGNCIFFKPEHMISVFKKNSKYLDRLFLHSVLHCIFSHLWVRGERDLFIWGIACDIIVEYTIDNMEKEILKRPLSWLRMQVYEKIDENPDGISAAVIYRELMKTDSETVNRLHMEFYTDTHKHWPKEDKMSVAQNQTKDKWDKISRQSEIKKESQGKDSDKGKNFWQQQVKTERGKKSYRNFLRKFCILKEELKIDMDEYDLNYYTYGLRIYKNMPLIEPVETKENLRIEELVIVVDTSYSTSGELVKKFLRETFTILSETDSFFRKRKIHIIQCDELVHSDITVTGDTDIDILINNFDLAGGGNTDFRPAFEYVNNLIDTGEIKKLQGLLYFTDGKGKYPKKKMPYNTAFVFIDKLSETAVPAWAMKVSLE</sequence>
<dbReference type="PANTHER" id="PTHR38730">
    <property type="entry name" value="SLL7028 PROTEIN"/>
    <property type="match status" value="1"/>
</dbReference>
<dbReference type="SUPFAM" id="SSF53300">
    <property type="entry name" value="vWA-like"/>
    <property type="match status" value="1"/>
</dbReference>
<dbReference type="PANTHER" id="PTHR38730:SF1">
    <property type="entry name" value="SLL7028 PROTEIN"/>
    <property type="match status" value="1"/>
</dbReference>